<evidence type="ECO:0000313" key="9">
    <source>
        <dbReference type="Proteomes" id="UP000006443"/>
    </source>
</evidence>
<dbReference type="CDD" id="cd11532">
    <property type="entry name" value="NTP-PPase_COG4997"/>
    <property type="match status" value="1"/>
</dbReference>
<keyword evidence="2" id="KW-0378">Hydrolase</keyword>
<accession>C0GD45</accession>
<dbReference type="SUPFAM" id="SSF54197">
    <property type="entry name" value="HIT-like"/>
    <property type="match status" value="1"/>
</dbReference>
<dbReference type="InterPro" id="IPR011146">
    <property type="entry name" value="HIT-like"/>
</dbReference>
<dbReference type="eggNOG" id="COG0537">
    <property type="taxonomic scope" value="Bacteria"/>
</dbReference>
<dbReference type="PANTHER" id="PTHR42997">
    <property type="entry name" value="HIT FAMILY HYDROLASE"/>
    <property type="match status" value="1"/>
</dbReference>
<reference evidence="8 9" key="1">
    <citation type="submission" date="2009-02" db="EMBL/GenBank/DDBJ databases">
        <title>Sequencing of the draft genome and assembly of Dethiobacter alkaliphilus AHT 1.</title>
        <authorList>
            <consortium name="US DOE Joint Genome Institute (JGI-PGF)"/>
            <person name="Lucas S."/>
            <person name="Copeland A."/>
            <person name="Lapidus A."/>
            <person name="Glavina del Rio T."/>
            <person name="Dalin E."/>
            <person name="Tice H."/>
            <person name="Bruce D."/>
            <person name="Goodwin L."/>
            <person name="Pitluck S."/>
            <person name="Larimer F."/>
            <person name="Land M.L."/>
            <person name="Hauser L."/>
            <person name="Muyzer G."/>
        </authorList>
    </citation>
    <scope>NUCLEOTIDE SEQUENCE [LARGE SCALE GENOMIC DNA]</scope>
    <source>
        <strain evidence="8 9">AHT 1</strain>
    </source>
</reference>
<dbReference type="InterPro" id="IPR019808">
    <property type="entry name" value="Histidine_triad_CS"/>
</dbReference>
<dbReference type="PROSITE" id="PS51084">
    <property type="entry name" value="HIT_2"/>
    <property type="match status" value="1"/>
</dbReference>
<dbReference type="Gene3D" id="3.30.428.10">
    <property type="entry name" value="HIT-like"/>
    <property type="match status" value="1"/>
</dbReference>
<dbReference type="Pfam" id="PF01230">
    <property type="entry name" value="HIT"/>
    <property type="match status" value="1"/>
</dbReference>
<dbReference type="InterPro" id="IPR001310">
    <property type="entry name" value="Histidine_triad_HIT"/>
</dbReference>
<dbReference type="CDD" id="cd01275">
    <property type="entry name" value="FHIT"/>
    <property type="match status" value="1"/>
</dbReference>
<evidence type="ECO:0000256" key="5">
    <source>
        <dbReference type="PIRSR" id="PIRSR639383-2"/>
    </source>
</evidence>
<dbReference type="InterPro" id="IPR038735">
    <property type="entry name" value="MSMEG_1276-like_NTP-PPase_dom"/>
</dbReference>
<organism evidence="8 9">
    <name type="scientific">Dethiobacter alkaliphilus AHT 1</name>
    <dbReference type="NCBI Taxonomy" id="555088"/>
    <lineage>
        <taxon>Bacteria</taxon>
        <taxon>Bacillati</taxon>
        <taxon>Bacillota</taxon>
        <taxon>Dethiobacteria</taxon>
        <taxon>Dethiobacterales</taxon>
        <taxon>Dethiobacteraceae</taxon>
        <taxon>Dethiobacter</taxon>
    </lineage>
</organism>
<keyword evidence="1" id="KW-0547">Nucleotide-binding</keyword>
<comment type="caution">
    <text evidence="8">The sequence shown here is derived from an EMBL/GenBank/DDBJ whole genome shotgun (WGS) entry which is preliminary data.</text>
</comment>
<feature type="domain" description="HIT" evidence="7">
    <location>
        <begin position="2"/>
        <end position="108"/>
    </location>
</feature>
<proteinExistence type="predicted"/>
<dbReference type="InterPro" id="IPR036265">
    <property type="entry name" value="HIT-like_sf"/>
</dbReference>
<dbReference type="OrthoDB" id="9784774at2"/>
<evidence type="ECO:0000259" key="7">
    <source>
        <dbReference type="PROSITE" id="PS51084"/>
    </source>
</evidence>
<dbReference type="GO" id="GO:0000166">
    <property type="term" value="F:nucleotide binding"/>
    <property type="evidence" value="ECO:0007669"/>
    <property type="project" value="UniProtKB-KW"/>
</dbReference>
<feature type="short sequence motif" description="Histidine triad motif" evidence="4 6">
    <location>
        <begin position="93"/>
        <end position="97"/>
    </location>
</feature>
<dbReference type="EMBL" id="ACJM01000001">
    <property type="protein sequence ID" value="EEG79130.1"/>
    <property type="molecule type" value="Genomic_DNA"/>
</dbReference>
<dbReference type="GO" id="GO:0016787">
    <property type="term" value="F:hydrolase activity"/>
    <property type="evidence" value="ECO:0007669"/>
    <property type="project" value="UniProtKB-KW"/>
</dbReference>
<evidence type="ECO:0000256" key="3">
    <source>
        <dbReference type="PIRSR" id="PIRSR601310-1"/>
    </source>
</evidence>
<dbReference type="PANTHER" id="PTHR42997:SF1">
    <property type="entry name" value="AP-4-A PHOSPHORYLASE"/>
    <property type="match status" value="1"/>
</dbReference>
<gene>
    <name evidence="8" type="ORF">DealDRAFT_0404</name>
</gene>
<feature type="binding site" evidence="5">
    <location>
        <position position="97"/>
    </location>
    <ligand>
        <name>substrate</name>
    </ligand>
</feature>
<evidence type="ECO:0000256" key="1">
    <source>
        <dbReference type="ARBA" id="ARBA00022741"/>
    </source>
</evidence>
<dbReference type="InterPro" id="IPR039383">
    <property type="entry name" value="FHIT"/>
</dbReference>
<dbReference type="AlphaFoldDB" id="C0GD45"/>
<sequence>MDECIFCRKEGAGLICENELAKAFYDNFPVNKGHVLVVPKRHVATYFKASQEELSAINELIFEVKEVLDAEYQPDGYNVGINVGEAGGQTVFHLHVHVIPRYAGDVENPRGGIRKIKKSIVSYPLEDEADEKVYNKLVRDKIPAIIEASGKEPVYRVADEEEYSYLLKEKLWEEVREYSNTRSAEELADILQVLRSLVEDQGLEWQELESMVDKKFDECGGFEKRIFLERVKN</sequence>
<protein>
    <submittedName>
        <fullName evidence="8">Histidine triad (HIT) protein</fullName>
    </submittedName>
</protein>
<name>C0GD45_DETAL</name>
<dbReference type="PROSITE" id="PS00892">
    <property type="entry name" value="HIT_1"/>
    <property type="match status" value="1"/>
</dbReference>
<evidence type="ECO:0000256" key="4">
    <source>
        <dbReference type="PIRSR" id="PIRSR601310-3"/>
    </source>
</evidence>
<feature type="binding site" evidence="5">
    <location>
        <begin position="88"/>
        <end position="91"/>
    </location>
    <ligand>
        <name>substrate</name>
    </ligand>
</feature>
<dbReference type="PRINTS" id="PR00332">
    <property type="entry name" value="HISTRIAD"/>
</dbReference>
<dbReference type="InterPro" id="IPR052908">
    <property type="entry name" value="AP-4-A_phosphorylase"/>
</dbReference>
<feature type="active site" description="Tele-AMP-histidine intermediate" evidence="3">
    <location>
        <position position="95"/>
    </location>
</feature>
<dbReference type="eggNOG" id="COG4997">
    <property type="taxonomic scope" value="Bacteria"/>
</dbReference>
<evidence type="ECO:0000256" key="2">
    <source>
        <dbReference type="ARBA" id="ARBA00022801"/>
    </source>
</evidence>
<keyword evidence="9" id="KW-1185">Reference proteome</keyword>
<dbReference type="STRING" id="555088.DealDRAFT_0404"/>
<evidence type="ECO:0000256" key="6">
    <source>
        <dbReference type="PROSITE-ProRule" id="PRU00464"/>
    </source>
</evidence>
<dbReference type="Proteomes" id="UP000006443">
    <property type="component" value="Unassembled WGS sequence"/>
</dbReference>
<evidence type="ECO:0000313" key="8">
    <source>
        <dbReference type="EMBL" id="EEG79130.1"/>
    </source>
</evidence>
<dbReference type="RefSeq" id="WP_008514352.1">
    <property type="nucleotide sequence ID" value="NZ_ACJM01000001.1"/>
</dbReference>